<sequence length="186" mass="21465">MVCTEYVMPLFVVKVELTTNMRYIQPNQLLTISQLMPIFGPIPRLILNHLLRARLKAERGDGMDNDDDQEMQDASEPSRQAQTDDMCCCLEGLIKAELEHIQSSMIDLLRLDCIAFAEQQFGKADSHSLCRFEKLHRQPEDNEINCEMETMRSFGRGRKPRHCKNDDGKPLKLPLFATNRLSLHPY</sequence>
<accession>A0A5J5EKE3</accession>
<evidence type="ECO:0000256" key="1">
    <source>
        <dbReference type="SAM" id="MobiDB-lite"/>
    </source>
</evidence>
<name>A0A5J5EKE3_9PEZI</name>
<protein>
    <submittedName>
        <fullName evidence="2">Uncharacterized protein</fullName>
    </submittedName>
</protein>
<dbReference type="EMBL" id="VXIS01000250">
    <property type="protein sequence ID" value="KAA8895663.1"/>
    <property type="molecule type" value="Genomic_DNA"/>
</dbReference>
<feature type="region of interest" description="Disordered" evidence="1">
    <location>
        <begin position="60"/>
        <end position="80"/>
    </location>
</feature>
<dbReference type="OrthoDB" id="5365583at2759"/>
<reference evidence="2 3" key="1">
    <citation type="submission" date="2019-09" db="EMBL/GenBank/DDBJ databases">
        <title>Draft genome of the ectomycorrhizal ascomycete Sphaerosporella brunnea.</title>
        <authorList>
            <consortium name="DOE Joint Genome Institute"/>
            <person name="Benucci G.M."/>
            <person name="Marozzi G."/>
            <person name="Antonielli L."/>
            <person name="Sanchez S."/>
            <person name="Marco P."/>
            <person name="Wang X."/>
            <person name="Falini L.B."/>
            <person name="Barry K."/>
            <person name="Haridas S."/>
            <person name="Lipzen A."/>
            <person name="Labutti K."/>
            <person name="Grigoriev I.V."/>
            <person name="Murat C."/>
            <person name="Martin F."/>
            <person name="Albertini E."/>
            <person name="Donnini D."/>
            <person name="Bonito G."/>
        </authorList>
    </citation>
    <scope>NUCLEOTIDE SEQUENCE [LARGE SCALE GENOMIC DNA]</scope>
    <source>
        <strain evidence="2 3">Sb_GMNB300</strain>
    </source>
</reference>
<feature type="compositionally biased region" description="Acidic residues" evidence="1">
    <location>
        <begin position="63"/>
        <end position="73"/>
    </location>
</feature>
<gene>
    <name evidence="2" type="ORF">FN846DRAFT_911495</name>
</gene>
<proteinExistence type="predicted"/>
<organism evidence="2 3">
    <name type="scientific">Sphaerosporella brunnea</name>
    <dbReference type="NCBI Taxonomy" id="1250544"/>
    <lineage>
        <taxon>Eukaryota</taxon>
        <taxon>Fungi</taxon>
        <taxon>Dikarya</taxon>
        <taxon>Ascomycota</taxon>
        <taxon>Pezizomycotina</taxon>
        <taxon>Pezizomycetes</taxon>
        <taxon>Pezizales</taxon>
        <taxon>Pyronemataceae</taxon>
        <taxon>Sphaerosporella</taxon>
    </lineage>
</organism>
<dbReference type="Proteomes" id="UP000326924">
    <property type="component" value="Unassembled WGS sequence"/>
</dbReference>
<dbReference type="InParanoid" id="A0A5J5EKE3"/>
<comment type="caution">
    <text evidence="2">The sequence shown here is derived from an EMBL/GenBank/DDBJ whole genome shotgun (WGS) entry which is preliminary data.</text>
</comment>
<evidence type="ECO:0000313" key="2">
    <source>
        <dbReference type="EMBL" id="KAA8895663.1"/>
    </source>
</evidence>
<evidence type="ECO:0000313" key="3">
    <source>
        <dbReference type="Proteomes" id="UP000326924"/>
    </source>
</evidence>
<keyword evidence="3" id="KW-1185">Reference proteome</keyword>
<dbReference type="AlphaFoldDB" id="A0A5J5EKE3"/>